<protein>
    <recommendedName>
        <fullName evidence="4">Ig-like domain-containing protein</fullName>
    </recommendedName>
</protein>
<dbReference type="InterPro" id="IPR036179">
    <property type="entry name" value="Ig-like_dom_sf"/>
</dbReference>
<evidence type="ECO:0000256" key="1">
    <source>
        <dbReference type="SAM" id="MobiDB-lite"/>
    </source>
</evidence>
<keyword evidence="2" id="KW-0812">Transmembrane</keyword>
<dbReference type="EnsemblMetazoa" id="G27653.2">
    <property type="protein sequence ID" value="G27653.2:cds"/>
    <property type="gene ID" value="G27653"/>
</dbReference>
<evidence type="ECO:0000313" key="6">
    <source>
        <dbReference type="Proteomes" id="UP000005408"/>
    </source>
</evidence>
<sequence>MICLSILCFFWIGITVAFGQIYEIQVQQRSLYPAIASQNYTLVCNILPQKIANDSSIVWRFSNGSTVPENEEFHSEGHYRQFLVIRNVKQSYTGLKLVCVTRDRDRSTVESKNYTLTVIAGPEIQFAEETIYSQSGKPFHKECRALGFPYPVVRWYQEAGQEASQITLADHHSMLFVNEVGPELRFTCHATVTHGSLQLTIYKTFTLKSYDVENSKVDDFFLNDADYKYAMFLLNLLGFCLMILALAIAAILWKWWGNGKRLKEHIKQNSIKLEELKPEKEAKLMKAFKAMKRSKKECRKSPQYPHFDDEKPLHFLYDEIPEVRVPTLPKKKNSLMNMKNSYKIITKARCKKQKYRFNDAKRKTLNAPPTLDPQEYSGLKERTSGPNVYDDMNGPTKKTMSTFDTADSRLKSSNSSSYLEILADVDKQQTDSVIYSEVKRETAAERDIISEEN</sequence>
<dbReference type="OrthoDB" id="9355041at2759"/>
<dbReference type="AlphaFoldDB" id="A0A8W8LIJ0"/>
<dbReference type="Gene3D" id="2.60.40.10">
    <property type="entry name" value="Immunoglobulins"/>
    <property type="match status" value="1"/>
</dbReference>
<dbReference type="InterPro" id="IPR013783">
    <property type="entry name" value="Ig-like_fold"/>
</dbReference>
<feature type="chain" id="PRO_5036498869" description="Ig-like domain-containing protein" evidence="3">
    <location>
        <begin position="20"/>
        <end position="453"/>
    </location>
</feature>
<dbReference type="Proteomes" id="UP000005408">
    <property type="component" value="Unassembled WGS sequence"/>
</dbReference>
<evidence type="ECO:0000256" key="2">
    <source>
        <dbReference type="SAM" id="Phobius"/>
    </source>
</evidence>
<proteinExistence type="predicted"/>
<evidence type="ECO:0000256" key="3">
    <source>
        <dbReference type="SAM" id="SignalP"/>
    </source>
</evidence>
<name>A0A8W8LIJ0_MAGGI</name>
<dbReference type="InterPro" id="IPR007110">
    <property type="entry name" value="Ig-like_dom"/>
</dbReference>
<dbReference type="PROSITE" id="PS50835">
    <property type="entry name" value="IG_LIKE"/>
    <property type="match status" value="1"/>
</dbReference>
<feature type="transmembrane region" description="Helical" evidence="2">
    <location>
        <begin position="229"/>
        <end position="253"/>
    </location>
</feature>
<feature type="domain" description="Ig-like" evidence="4">
    <location>
        <begin position="122"/>
        <end position="200"/>
    </location>
</feature>
<accession>A0A8W8LIJ0</accession>
<keyword evidence="3" id="KW-0732">Signal</keyword>
<organism evidence="5 6">
    <name type="scientific">Magallana gigas</name>
    <name type="common">Pacific oyster</name>
    <name type="synonym">Crassostrea gigas</name>
    <dbReference type="NCBI Taxonomy" id="29159"/>
    <lineage>
        <taxon>Eukaryota</taxon>
        <taxon>Metazoa</taxon>
        <taxon>Spiralia</taxon>
        <taxon>Lophotrochozoa</taxon>
        <taxon>Mollusca</taxon>
        <taxon>Bivalvia</taxon>
        <taxon>Autobranchia</taxon>
        <taxon>Pteriomorphia</taxon>
        <taxon>Ostreida</taxon>
        <taxon>Ostreoidea</taxon>
        <taxon>Ostreidae</taxon>
        <taxon>Magallana</taxon>
    </lineage>
</organism>
<keyword evidence="2" id="KW-1133">Transmembrane helix</keyword>
<reference evidence="5" key="1">
    <citation type="submission" date="2022-08" db="UniProtKB">
        <authorList>
            <consortium name="EnsemblMetazoa"/>
        </authorList>
    </citation>
    <scope>IDENTIFICATION</scope>
    <source>
        <strain evidence="5">05x7-T-G4-1.051#20</strain>
    </source>
</reference>
<feature type="region of interest" description="Disordered" evidence="1">
    <location>
        <begin position="364"/>
        <end position="402"/>
    </location>
</feature>
<evidence type="ECO:0000259" key="4">
    <source>
        <dbReference type="PROSITE" id="PS50835"/>
    </source>
</evidence>
<feature type="signal peptide" evidence="3">
    <location>
        <begin position="1"/>
        <end position="19"/>
    </location>
</feature>
<keyword evidence="6" id="KW-1185">Reference proteome</keyword>
<keyword evidence="2" id="KW-0472">Membrane</keyword>
<dbReference type="SUPFAM" id="SSF48726">
    <property type="entry name" value="Immunoglobulin"/>
    <property type="match status" value="2"/>
</dbReference>
<evidence type="ECO:0000313" key="5">
    <source>
        <dbReference type="EnsemblMetazoa" id="G27653.2:cds"/>
    </source>
</evidence>